<accession>A0A285U6N8</accession>
<evidence type="ECO:0008006" key="4">
    <source>
        <dbReference type="Google" id="ProtNLM"/>
    </source>
</evidence>
<dbReference type="Proteomes" id="UP000219252">
    <property type="component" value="Unassembled WGS sequence"/>
</dbReference>
<evidence type="ECO:0000256" key="1">
    <source>
        <dbReference type="SAM" id="Phobius"/>
    </source>
</evidence>
<reference evidence="3" key="1">
    <citation type="submission" date="2017-08" db="EMBL/GenBank/DDBJ databases">
        <authorList>
            <person name="Varghese N."/>
            <person name="Submissions S."/>
        </authorList>
    </citation>
    <scope>NUCLEOTIDE SEQUENCE [LARGE SCALE GENOMIC DNA]</scope>
    <source>
        <strain evidence="3">JC23</strain>
    </source>
</reference>
<feature type="transmembrane region" description="Helical" evidence="1">
    <location>
        <begin position="6"/>
        <end position="28"/>
    </location>
</feature>
<keyword evidence="3" id="KW-1185">Reference proteome</keyword>
<dbReference type="RefSeq" id="WP_097148236.1">
    <property type="nucleotide sequence ID" value="NZ_OBQC01000002.1"/>
</dbReference>
<gene>
    <name evidence="2" type="ORF">SAMN05877842_102155</name>
</gene>
<sequence length="103" mass="11585">MNDKGISFVETLLTVVIIMLLTGSLIPLSSKLHETLQVKKIELHVSQVAYNAAKQIIDLGTNAGSEIIDKTNYHWMFDGQTLCVNFQFLNEVEKRCFTQKGVI</sequence>
<proteinExistence type="predicted"/>
<dbReference type="EMBL" id="OBQC01000002">
    <property type="protein sequence ID" value="SOC36206.1"/>
    <property type="molecule type" value="Genomic_DNA"/>
</dbReference>
<keyword evidence="1" id="KW-1133">Transmembrane helix</keyword>
<dbReference type="OrthoDB" id="2456326at2"/>
<evidence type="ECO:0000313" key="3">
    <source>
        <dbReference type="Proteomes" id="UP000219252"/>
    </source>
</evidence>
<name>A0A285U6N8_9BACL</name>
<dbReference type="AlphaFoldDB" id="A0A285U6N8"/>
<evidence type="ECO:0000313" key="2">
    <source>
        <dbReference type="EMBL" id="SOC36206.1"/>
    </source>
</evidence>
<protein>
    <recommendedName>
        <fullName evidence="4">Prepilin-type N-terminal cleavage/methylation domain-containing protein</fullName>
    </recommendedName>
</protein>
<organism evidence="2 3">
    <name type="scientific">Ureibacillus acetophenoni</name>
    <dbReference type="NCBI Taxonomy" id="614649"/>
    <lineage>
        <taxon>Bacteria</taxon>
        <taxon>Bacillati</taxon>
        <taxon>Bacillota</taxon>
        <taxon>Bacilli</taxon>
        <taxon>Bacillales</taxon>
        <taxon>Caryophanaceae</taxon>
        <taxon>Ureibacillus</taxon>
    </lineage>
</organism>
<keyword evidence="1" id="KW-0812">Transmembrane</keyword>
<keyword evidence="1" id="KW-0472">Membrane</keyword>